<dbReference type="Proteomes" id="UP000299102">
    <property type="component" value="Unassembled WGS sequence"/>
</dbReference>
<protein>
    <submittedName>
        <fullName evidence="1">Uncharacterized protein</fullName>
    </submittedName>
</protein>
<organism evidence="1 2">
    <name type="scientific">Eumeta variegata</name>
    <name type="common">Bagworm moth</name>
    <name type="synonym">Eumeta japonica</name>
    <dbReference type="NCBI Taxonomy" id="151549"/>
    <lineage>
        <taxon>Eukaryota</taxon>
        <taxon>Metazoa</taxon>
        <taxon>Ecdysozoa</taxon>
        <taxon>Arthropoda</taxon>
        <taxon>Hexapoda</taxon>
        <taxon>Insecta</taxon>
        <taxon>Pterygota</taxon>
        <taxon>Neoptera</taxon>
        <taxon>Endopterygota</taxon>
        <taxon>Lepidoptera</taxon>
        <taxon>Glossata</taxon>
        <taxon>Ditrysia</taxon>
        <taxon>Tineoidea</taxon>
        <taxon>Psychidae</taxon>
        <taxon>Oiketicinae</taxon>
        <taxon>Eumeta</taxon>
    </lineage>
</organism>
<name>A0A4C1U482_EUMVA</name>
<evidence type="ECO:0000313" key="1">
    <source>
        <dbReference type="EMBL" id="GBP21193.1"/>
    </source>
</evidence>
<accession>A0A4C1U482</accession>
<gene>
    <name evidence="1" type="ORF">EVAR_84316_1</name>
</gene>
<reference evidence="1 2" key="1">
    <citation type="journal article" date="2019" name="Commun. Biol.">
        <title>The bagworm genome reveals a unique fibroin gene that provides high tensile strength.</title>
        <authorList>
            <person name="Kono N."/>
            <person name="Nakamura H."/>
            <person name="Ohtoshi R."/>
            <person name="Tomita M."/>
            <person name="Numata K."/>
            <person name="Arakawa K."/>
        </authorList>
    </citation>
    <scope>NUCLEOTIDE SEQUENCE [LARGE SCALE GENOMIC DNA]</scope>
</reference>
<dbReference type="EMBL" id="BGZK01000126">
    <property type="protein sequence ID" value="GBP21193.1"/>
    <property type="molecule type" value="Genomic_DNA"/>
</dbReference>
<sequence>MPEQIRLERGKGVTNAYIPKSNFLPPIARKGRRCDRKSRSSLCSIENGIEQKFRGATFSILKTYSSKKIPTPRRFLAEFVYPRGPACMKANPVDLDEPEVAIWSRLKRTYFSEARRPDGGAARLVYLPIVCSAAESGSQRKSRSIFRAFRLCHIRSERGRAAPHTLRYILRFAP</sequence>
<keyword evidence="2" id="KW-1185">Reference proteome</keyword>
<dbReference type="AlphaFoldDB" id="A0A4C1U482"/>
<comment type="caution">
    <text evidence="1">The sequence shown here is derived from an EMBL/GenBank/DDBJ whole genome shotgun (WGS) entry which is preliminary data.</text>
</comment>
<evidence type="ECO:0000313" key="2">
    <source>
        <dbReference type="Proteomes" id="UP000299102"/>
    </source>
</evidence>
<proteinExistence type="predicted"/>